<reference evidence="1 2" key="1">
    <citation type="journal article" date="2020" name="Antonie Van Leeuwenhoek">
        <title>Stenotrophomonas cyclobalanopsidis sp. nov., isolated from the leaf spot disease of Cyclobalanopsis patelliformis.</title>
        <authorList>
            <person name="Bian D.R."/>
            <person name="Xue H."/>
            <person name="Piao C.G."/>
            <person name="Li Y."/>
        </authorList>
    </citation>
    <scope>NUCLEOTIDE SEQUENCE [LARGE SCALE GENOMIC DNA]</scope>
    <source>
        <strain evidence="1 2">TPQG1-4</strain>
    </source>
</reference>
<organism evidence="1 2">
    <name type="scientific">Stenotrophomonas cyclobalanopsidis</name>
    <dbReference type="NCBI Taxonomy" id="2771362"/>
    <lineage>
        <taxon>Bacteria</taxon>
        <taxon>Pseudomonadati</taxon>
        <taxon>Pseudomonadota</taxon>
        <taxon>Gammaproteobacteria</taxon>
        <taxon>Lysobacterales</taxon>
        <taxon>Lysobacteraceae</taxon>
        <taxon>Stenotrophomonas</taxon>
    </lineage>
</organism>
<protein>
    <submittedName>
        <fullName evidence="1">Uncharacterized protein</fullName>
    </submittedName>
</protein>
<dbReference type="RefSeq" id="WP_150453607.1">
    <property type="nucleotide sequence ID" value="NZ_VYKI01000003.1"/>
</dbReference>
<comment type="caution">
    <text evidence="1">The sequence shown here is derived from an EMBL/GenBank/DDBJ whole genome shotgun (WGS) entry which is preliminary data.</text>
</comment>
<dbReference type="EMBL" id="VYKI01000003">
    <property type="protein sequence ID" value="KAA9003502.1"/>
    <property type="molecule type" value="Genomic_DNA"/>
</dbReference>
<name>A0ABQ6T491_9GAMM</name>
<evidence type="ECO:0000313" key="1">
    <source>
        <dbReference type="EMBL" id="KAA9003502.1"/>
    </source>
</evidence>
<evidence type="ECO:0000313" key="2">
    <source>
        <dbReference type="Proteomes" id="UP000326367"/>
    </source>
</evidence>
<sequence length="120" mass="13214">MSRQYRDEQLQLGTHLSTLERAAEEALAAARTAYPPGALCIVRSQRCGYAVVEREAKIISTVAELHVTHSGRPWASITVRTKNLRTGKVKAFYPSVEVAGKPSIRTVKPCARYMSAEVQA</sequence>
<keyword evidence="2" id="KW-1185">Reference proteome</keyword>
<accession>A0ABQ6T491</accession>
<proteinExistence type="predicted"/>
<dbReference type="Proteomes" id="UP000326367">
    <property type="component" value="Unassembled WGS sequence"/>
</dbReference>
<gene>
    <name evidence="1" type="ORF">FJU31_04150</name>
</gene>